<comment type="caution">
    <text evidence="2">The sequence shown here is derived from an EMBL/GenBank/DDBJ whole genome shotgun (WGS) entry which is preliminary data.</text>
</comment>
<feature type="region of interest" description="Disordered" evidence="1">
    <location>
        <begin position="751"/>
        <end position="773"/>
    </location>
</feature>
<feature type="region of interest" description="Disordered" evidence="1">
    <location>
        <begin position="1028"/>
        <end position="1052"/>
    </location>
</feature>
<organism evidence="2 3">
    <name type="scientific">Alectoria fallacina</name>
    <dbReference type="NCBI Taxonomy" id="1903189"/>
    <lineage>
        <taxon>Eukaryota</taxon>
        <taxon>Fungi</taxon>
        <taxon>Dikarya</taxon>
        <taxon>Ascomycota</taxon>
        <taxon>Pezizomycotina</taxon>
        <taxon>Lecanoromycetes</taxon>
        <taxon>OSLEUM clade</taxon>
        <taxon>Lecanoromycetidae</taxon>
        <taxon>Lecanorales</taxon>
        <taxon>Lecanorineae</taxon>
        <taxon>Parmeliaceae</taxon>
        <taxon>Alectoria</taxon>
    </lineage>
</organism>
<keyword evidence="3" id="KW-1185">Reference proteome</keyword>
<dbReference type="OrthoDB" id="3886018at2759"/>
<sequence length="1373" mass="140494">MPHSKFVYDFDRFAKLVGNISSLDMHFRLWQSVKWTFPGLSLTIKTTTSITAVFATPVSVPVDCQSSAGSSGSASAGTTASLVSQASSASTPSSSSTSITGNASGESTEQPSSLSASSQSASPVSGSSALWSTSATPTSNAASSPASSNQNGVGPSVSSSASISPSVSATSSQAGAGGSSNSGSNSVSLSTLSASSSGFIPRFGSSSISTFSFTSATQISASALNDASSSASTSASLGQAGASSPASSAQTGISTSVTGGPSVESGRLNSASSFAFSLVSSGQNGASNPTSASNTGSLSSPSFNIGVSNTASASSGSASSLAATQQTGTSGSNSPSSAASEGASNTNSASSSETFYPLAGSSFTSSSFYASSKQPLSSSSGSWHSPASVSASVSASTTLSTQGSTQGLPPGATVITSTLSPSGSITTSQIISETFIPTTYSTLTGLTSTLTTSSIISFGTSSTTAIPITIYPGGSAWGIPSVGPGTPIFPAPSVVPNVGLQWSSASSRQSASSTQSASSGFTTSFVSGAWGGDLPASLTSEPPPLDNPPASPLLAGLTTFSGTTSPTIEEISTGVSSDTHSPTDHSHGFPIFWGHSHFCFVSSPKFARLAVFDTPFTDQIVQLFCPSHGHCLFCGFQINLPPGIYPPGSIEFPPGWTEPDITITIEPDGTPTYDEDEEPTTSSTTTSTSSTTSSSTTSSSVASQTSNSASRPASQTVTSSVRQTSSVSSSAVSSGGSLCAPTCSICANVDPPSSTPPAKLKRHLKGDGVPKNKRIMEWPDNSPYNGDMDTFVWWQWQFNLIGYVALRQDPAYPSSSLFYPLTNYPFTLAVAGLYGCTSLIVQSTKGVWMSHLWERPSFDDPTINAEQQQLRFQQQVINILGPGDGTGGFPGLSQFLGPDGAFSPDMHVQAVIITPRFRFNPVPGVMMYAGMAQQIARTVTALFGGDWDTGDQGTLASPVIFKDYTPLSDDFSQQYTASGKAIFQYEPAQGRCINMWTGEPAQFAAERLWFENLESQVTDYFWPVWPEQAVPDPNQQQGSKRRALPANETEDEHDHVYLEKRQETWVPGVQPSLYPSCFAAVENTGTAPAPATAVLVGPDGPVSGNVLTTFATATTSGAGSSRTTFVTATTTGGRFINSASSAASAASAASSSSAASVAAASYAMITSNPLCSPFQNSEGGDGGSDDCNVLNLCECISGTLTAFYNTMSGSNACGYTALPSSTWDGQSICTQGASASAPSVTPPPSPTSGQIVYTETMPASSGSGSIVYGCTATSIEYGVDPYPFTVCVGSSTPLTTLFPTTSTTTSAVATSTASVTGPVLSTPCVNNKWYLSSDACLLGCFGGYCTAYDEKKVKERCVDCDPPPIPEQWECTC</sequence>
<reference evidence="2" key="1">
    <citation type="submission" date="2021-03" db="EMBL/GenBank/DDBJ databases">
        <authorList>
            <person name="Tagirdzhanova G."/>
        </authorList>
    </citation>
    <scope>NUCLEOTIDE SEQUENCE</scope>
</reference>
<feature type="region of interest" description="Disordered" evidence="1">
    <location>
        <begin position="86"/>
        <end position="187"/>
    </location>
</feature>
<proteinExistence type="predicted"/>
<accession>A0A8H3EUB9</accession>
<feature type="region of interest" description="Disordered" evidence="1">
    <location>
        <begin position="314"/>
        <end position="351"/>
    </location>
</feature>
<feature type="compositionally biased region" description="Polar residues" evidence="1">
    <location>
        <begin position="250"/>
        <end position="259"/>
    </location>
</feature>
<protein>
    <submittedName>
        <fullName evidence="2">Uncharacterized protein</fullName>
    </submittedName>
</protein>
<feature type="compositionally biased region" description="Low complexity" evidence="1">
    <location>
        <begin position="232"/>
        <end position="249"/>
    </location>
</feature>
<name>A0A8H3EUB9_9LECA</name>
<feature type="compositionally biased region" description="Low complexity" evidence="1">
    <location>
        <begin position="86"/>
        <end position="174"/>
    </location>
</feature>
<feature type="region of interest" description="Disordered" evidence="1">
    <location>
        <begin position="232"/>
        <end position="264"/>
    </location>
</feature>
<gene>
    <name evidence="2" type="ORF">ALECFALPRED_008927</name>
</gene>
<feature type="compositionally biased region" description="Low complexity" evidence="1">
    <location>
        <begin position="680"/>
        <end position="726"/>
    </location>
</feature>
<evidence type="ECO:0000256" key="1">
    <source>
        <dbReference type="SAM" id="MobiDB-lite"/>
    </source>
</evidence>
<evidence type="ECO:0000313" key="3">
    <source>
        <dbReference type="Proteomes" id="UP000664203"/>
    </source>
</evidence>
<feature type="region of interest" description="Disordered" evidence="1">
    <location>
        <begin position="657"/>
        <end position="726"/>
    </location>
</feature>
<evidence type="ECO:0000313" key="2">
    <source>
        <dbReference type="EMBL" id="CAF9913631.1"/>
    </source>
</evidence>
<dbReference type="EMBL" id="CAJPDR010000063">
    <property type="protein sequence ID" value="CAF9913631.1"/>
    <property type="molecule type" value="Genomic_DNA"/>
</dbReference>
<dbReference type="Proteomes" id="UP000664203">
    <property type="component" value="Unassembled WGS sequence"/>
</dbReference>